<feature type="compositionally biased region" description="Basic residues" evidence="1">
    <location>
        <begin position="398"/>
        <end position="411"/>
    </location>
</feature>
<evidence type="ECO:0000313" key="3">
    <source>
        <dbReference type="Proteomes" id="UP000504608"/>
    </source>
</evidence>
<feature type="region of interest" description="Disordered" evidence="1">
    <location>
        <begin position="175"/>
        <end position="259"/>
    </location>
</feature>
<evidence type="ECO:0000256" key="1">
    <source>
        <dbReference type="SAM" id="MobiDB-lite"/>
    </source>
</evidence>
<evidence type="ECO:0000313" key="4">
    <source>
        <dbReference type="RefSeq" id="XP_023006810.1"/>
    </source>
</evidence>
<reference evidence="4" key="1">
    <citation type="submission" date="2025-08" db="UniProtKB">
        <authorList>
            <consortium name="RefSeq"/>
        </authorList>
    </citation>
    <scope>IDENTIFICATION</scope>
    <source>
        <tissue evidence="4">Young leaves</tissue>
    </source>
</reference>
<dbReference type="RefSeq" id="XP_023006810.1">
    <property type="nucleotide sequence ID" value="XM_023151042.1"/>
</dbReference>
<dbReference type="OrthoDB" id="413760at2759"/>
<dbReference type="AlphaFoldDB" id="A0A6J1L173"/>
<feature type="region of interest" description="Disordered" evidence="1">
    <location>
        <begin position="343"/>
        <end position="411"/>
    </location>
</feature>
<dbReference type="Pfam" id="PF07727">
    <property type="entry name" value="RVT_2"/>
    <property type="match status" value="1"/>
</dbReference>
<feature type="domain" description="Reverse transcriptase Ty1/copia-type" evidence="2">
    <location>
        <begin position="2"/>
        <end position="49"/>
    </location>
</feature>
<gene>
    <name evidence="4" type="primary">LOC111499481</name>
</gene>
<feature type="compositionally biased region" description="Basic residues" evidence="1">
    <location>
        <begin position="290"/>
        <end position="327"/>
    </location>
</feature>
<feature type="compositionally biased region" description="Basic residues" evidence="1">
    <location>
        <begin position="234"/>
        <end position="257"/>
    </location>
</feature>
<dbReference type="GeneID" id="111499481"/>
<protein>
    <submittedName>
        <fullName evidence="4">Histidine-rich glycoprotein-like</fullName>
    </submittedName>
</protein>
<accession>A0A6J1L173</accession>
<feature type="compositionally biased region" description="Basic residues" evidence="1">
    <location>
        <begin position="363"/>
        <end position="391"/>
    </location>
</feature>
<dbReference type="KEGG" id="cmax:111499481"/>
<feature type="compositionally biased region" description="Basic residues" evidence="1">
    <location>
        <begin position="199"/>
        <end position="208"/>
    </location>
</feature>
<proteinExistence type="predicted"/>
<organism evidence="3 4">
    <name type="scientific">Cucurbita maxima</name>
    <name type="common">Pumpkin</name>
    <name type="synonym">Winter squash</name>
    <dbReference type="NCBI Taxonomy" id="3661"/>
    <lineage>
        <taxon>Eukaryota</taxon>
        <taxon>Viridiplantae</taxon>
        <taxon>Streptophyta</taxon>
        <taxon>Embryophyta</taxon>
        <taxon>Tracheophyta</taxon>
        <taxon>Spermatophyta</taxon>
        <taxon>Magnoliopsida</taxon>
        <taxon>eudicotyledons</taxon>
        <taxon>Gunneridae</taxon>
        <taxon>Pentapetalae</taxon>
        <taxon>rosids</taxon>
        <taxon>fabids</taxon>
        <taxon>Cucurbitales</taxon>
        <taxon>Cucurbitaceae</taxon>
        <taxon>Cucurbiteae</taxon>
        <taxon>Cucurbita</taxon>
    </lineage>
</organism>
<keyword evidence="3" id="KW-1185">Reference proteome</keyword>
<name>A0A6J1L173_CUCMA</name>
<sequence>MHGHGEEGLIVGVYVNDLIISRGDMEVLGRFKREMSKNFKMSDLGVLSVTICNMIVIRITTPHDQEGRTVTLSCYLNIEVQQSTARITICQSAYAKKLLDTAGLADSNPSRTPMEARLQLRKADTTTAVEATNYHNIVRILRYLVNIRPDLAYSVGYIWGLSRLASSEQRNNLETFSLSPCSKPSPPHHGHHNVAAPSPHHHHHHHHSPTQSKFNVIESAESHESLAPAPTHHDSHHKAAAPGPHHHHRHHHHHHHAPAQSKFNVIESAESHGNPVVAPTHHDSHGASSPHHHRHGHHHVAAPSPHHHHHHHHGHHHVAAPSPHHHLPTQSKFNVIESVESHGNPVVAPTHHGSHHQVAASSPHHHHHHGHHHVAAPSHPHHPHHPHHAHHKEGAPSPHHHHAHHKVAATI</sequence>
<evidence type="ECO:0000259" key="2">
    <source>
        <dbReference type="Pfam" id="PF07727"/>
    </source>
</evidence>
<dbReference type="Proteomes" id="UP000504608">
    <property type="component" value="Unplaced"/>
</dbReference>
<feature type="region of interest" description="Disordered" evidence="1">
    <location>
        <begin position="272"/>
        <end position="328"/>
    </location>
</feature>
<dbReference type="InterPro" id="IPR013103">
    <property type="entry name" value="RVT_2"/>
</dbReference>